<proteinExistence type="predicted"/>
<gene>
    <name evidence="1" type="ORF">GQ55_1G248700</name>
</gene>
<protein>
    <submittedName>
        <fullName evidence="1">Uncharacterized protein</fullName>
    </submittedName>
</protein>
<sequence length="80" mass="9102">MSAQEQPLPTRWSRGSEGFLLDTMPWGGLSPGPKAETEFARIRPTNSLGPDFAWRGRPTSRCIPVKKKRNFKMDRRIGED</sequence>
<evidence type="ECO:0000313" key="2">
    <source>
        <dbReference type="Proteomes" id="UP000244336"/>
    </source>
</evidence>
<keyword evidence="2" id="KW-1185">Reference proteome</keyword>
<organism evidence="1 2">
    <name type="scientific">Panicum hallii var. hallii</name>
    <dbReference type="NCBI Taxonomy" id="1504633"/>
    <lineage>
        <taxon>Eukaryota</taxon>
        <taxon>Viridiplantae</taxon>
        <taxon>Streptophyta</taxon>
        <taxon>Embryophyta</taxon>
        <taxon>Tracheophyta</taxon>
        <taxon>Spermatophyta</taxon>
        <taxon>Magnoliopsida</taxon>
        <taxon>Liliopsida</taxon>
        <taxon>Poales</taxon>
        <taxon>Poaceae</taxon>
        <taxon>PACMAD clade</taxon>
        <taxon>Panicoideae</taxon>
        <taxon>Panicodae</taxon>
        <taxon>Paniceae</taxon>
        <taxon>Panicinae</taxon>
        <taxon>Panicum</taxon>
        <taxon>Panicum sect. Panicum</taxon>
    </lineage>
</organism>
<dbReference type="EMBL" id="CM009749">
    <property type="protein sequence ID" value="PUZ75916.1"/>
    <property type="molecule type" value="Genomic_DNA"/>
</dbReference>
<reference evidence="1 2" key="1">
    <citation type="submission" date="2018-04" db="EMBL/GenBank/DDBJ databases">
        <title>WGS assembly of Panicum hallii var. hallii HAL2.</title>
        <authorList>
            <person name="Lovell J."/>
            <person name="Jenkins J."/>
            <person name="Lowry D."/>
            <person name="Mamidi S."/>
            <person name="Sreedasyam A."/>
            <person name="Weng X."/>
            <person name="Barry K."/>
            <person name="Bonette J."/>
            <person name="Campitelli B."/>
            <person name="Daum C."/>
            <person name="Gordon S."/>
            <person name="Gould B."/>
            <person name="Lipzen A."/>
            <person name="MacQueen A."/>
            <person name="Palacio-Mejia J."/>
            <person name="Plott C."/>
            <person name="Shakirov E."/>
            <person name="Shu S."/>
            <person name="Yoshinaga Y."/>
            <person name="Zane M."/>
            <person name="Rokhsar D."/>
            <person name="Grimwood J."/>
            <person name="Schmutz J."/>
            <person name="Juenger T."/>
        </authorList>
    </citation>
    <scope>NUCLEOTIDE SEQUENCE [LARGE SCALE GENOMIC DNA]</scope>
    <source>
        <strain evidence="2">cv. HAL2</strain>
    </source>
</reference>
<dbReference type="AlphaFoldDB" id="A0A2T7F769"/>
<name>A0A2T7F769_9POAL</name>
<accession>A0A2T7F769</accession>
<evidence type="ECO:0000313" key="1">
    <source>
        <dbReference type="EMBL" id="PUZ75916.1"/>
    </source>
</evidence>
<dbReference type="Gramene" id="PUZ75916">
    <property type="protein sequence ID" value="PUZ75916"/>
    <property type="gene ID" value="GQ55_1G248700"/>
</dbReference>
<dbReference type="Proteomes" id="UP000244336">
    <property type="component" value="Chromosome 1"/>
</dbReference>